<evidence type="ECO:0000313" key="3">
    <source>
        <dbReference type="EMBL" id="KAJ2793272.1"/>
    </source>
</evidence>
<organism evidence="3 4">
    <name type="scientific">Coemansia guatemalensis</name>
    <dbReference type="NCBI Taxonomy" id="2761395"/>
    <lineage>
        <taxon>Eukaryota</taxon>
        <taxon>Fungi</taxon>
        <taxon>Fungi incertae sedis</taxon>
        <taxon>Zoopagomycota</taxon>
        <taxon>Kickxellomycotina</taxon>
        <taxon>Kickxellomycetes</taxon>
        <taxon>Kickxellales</taxon>
        <taxon>Kickxellaceae</taxon>
        <taxon>Coemansia</taxon>
    </lineage>
</organism>
<evidence type="ECO:0008006" key="5">
    <source>
        <dbReference type="Google" id="ProtNLM"/>
    </source>
</evidence>
<keyword evidence="4" id="KW-1185">Reference proteome</keyword>
<evidence type="ECO:0000313" key="4">
    <source>
        <dbReference type="Proteomes" id="UP001140094"/>
    </source>
</evidence>
<feature type="non-terminal residue" evidence="3">
    <location>
        <position position="1"/>
    </location>
</feature>
<protein>
    <recommendedName>
        <fullName evidence="5">Nudix hydrolase 3</fullName>
    </recommendedName>
</protein>
<dbReference type="Gene3D" id="3.30.540.30">
    <property type="match status" value="1"/>
</dbReference>
<name>A0A9W8HPG4_9FUNG</name>
<comment type="caution">
    <text evidence="3">The sequence shown here is derived from an EMBL/GenBank/DDBJ whole genome shotgun (WGS) entry which is preliminary data.</text>
</comment>
<keyword evidence="1" id="KW-0479">Metal-binding</keyword>
<dbReference type="GO" id="GO:0008239">
    <property type="term" value="F:dipeptidyl-peptidase activity"/>
    <property type="evidence" value="ECO:0007669"/>
    <property type="project" value="TreeGrafter"/>
</dbReference>
<dbReference type="AlphaFoldDB" id="A0A9W8HPG4"/>
<gene>
    <name evidence="3" type="ORF">H4R20_006590</name>
</gene>
<dbReference type="InterPro" id="IPR039461">
    <property type="entry name" value="Peptidase_M49"/>
</dbReference>
<dbReference type="OrthoDB" id="510307at2759"/>
<evidence type="ECO:0000256" key="1">
    <source>
        <dbReference type="ARBA" id="ARBA00022723"/>
    </source>
</evidence>
<accession>A0A9W8HPG4</accession>
<dbReference type="PANTHER" id="PTHR23422">
    <property type="entry name" value="DIPEPTIDYL PEPTIDASE III-RELATED"/>
    <property type="match status" value="1"/>
</dbReference>
<dbReference type="GO" id="GO:0046872">
    <property type="term" value="F:metal ion binding"/>
    <property type="evidence" value="ECO:0007669"/>
    <property type="project" value="UniProtKB-KW"/>
</dbReference>
<sequence>RDGGKLGLVGFAQAYQTLLQPAAKLMREAAKLVSDQSFSEFLRKRGDAFESNTYLESEISWLNISHTSALEAALGPYEVYEDELFSAKAFFEAMVHVRDFKGSQELDKFTSSLELVEKHLPIPDEYRNTKLVPPPIVVVNQVYNGGDTAVPMTAAYNLPNDEEAIERGGSKLTLIKNVQEGKFASVLLPIAEKVLRAGEDMENVNFDAFFTHVLLHEVAHSNGPHRITGTNDTVRSRLLELYSAFEEAKADITGLFAANLLVEDGTIDNITMRQFYTTYLASAFRSIRFGLTEAHGLGQAMQLNYLLEKGGFTYSEADGKFGVDMEKISQAVVDLTRDIMLIQGDGDKKRAVEFKSKYGIVSPPVKAALDSMKSVPIDIAPIWVDINRLRAE</sequence>
<reference evidence="3" key="1">
    <citation type="submission" date="2022-07" db="EMBL/GenBank/DDBJ databases">
        <title>Phylogenomic reconstructions and comparative analyses of Kickxellomycotina fungi.</title>
        <authorList>
            <person name="Reynolds N.K."/>
            <person name="Stajich J.E."/>
            <person name="Barry K."/>
            <person name="Grigoriev I.V."/>
            <person name="Crous P."/>
            <person name="Smith M.E."/>
        </authorList>
    </citation>
    <scope>NUCLEOTIDE SEQUENCE</scope>
    <source>
        <strain evidence="3">NRRL 1565</strain>
    </source>
</reference>
<keyword evidence="2" id="KW-0378">Hydrolase</keyword>
<dbReference type="Proteomes" id="UP001140094">
    <property type="component" value="Unassembled WGS sequence"/>
</dbReference>
<dbReference type="PANTHER" id="PTHR23422:SF9">
    <property type="entry name" value="ZN-DEPENDENT HYDROLASE"/>
    <property type="match status" value="1"/>
</dbReference>
<dbReference type="EMBL" id="JANBUO010002960">
    <property type="protein sequence ID" value="KAJ2793272.1"/>
    <property type="molecule type" value="Genomic_DNA"/>
</dbReference>
<evidence type="ECO:0000256" key="2">
    <source>
        <dbReference type="ARBA" id="ARBA00022801"/>
    </source>
</evidence>
<dbReference type="Pfam" id="PF03571">
    <property type="entry name" value="Peptidase_M49"/>
    <property type="match status" value="1"/>
</dbReference>
<proteinExistence type="predicted"/>
<dbReference type="GO" id="GO:0005737">
    <property type="term" value="C:cytoplasm"/>
    <property type="evidence" value="ECO:0007669"/>
    <property type="project" value="TreeGrafter"/>
</dbReference>